<proteinExistence type="predicted"/>
<keyword evidence="2" id="KW-1185">Reference proteome</keyword>
<gene>
    <name evidence="1" type="ORF">SAMN03080606_04347</name>
</gene>
<dbReference type="EMBL" id="FMUS01000057">
    <property type="protein sequence ID" value="SCZ11212.1"/>
    <property type="molecule type" value="Genomic_DNA"/>
</dbReference>
<dbReference type="RefSeq" id="WP_091547706.1">
    <property type="nucleotide sequence ID" value="NZ_FMUS01000057.1"/>
</dbReference>
<sequence length="268" mass="31004">MNIYYADQYFAQISANPYRNNLPYTDDWIMLKLLETAKDLNLLQYVKGEVSRLFITKEGGNWEHQIFDFIQYQSSYNKNIILAVDKKDLDTAQSVYGNQSYTDRFLRPYERKILIHTTTKENYNAIMHDGYLKSWNSLKKLSFLKENTPVGRLFGDPPDYSDYIMFTNGGLGAERVVSSRQKGKIDLNFDSPYIAGARFYFDADKIAKDGLLVRDGRHLKVKDSLLINSYILWIATPDILGISEETTPRIFAEKANAMFEQKYGISVQ</sequence>
<organism evidence="1 2">
    <name type="scientific">Alkaliphilus peptidifermentans DSM 18978</name>
    <dbReference type="NCBI Taxonomy" id="1120976"/>
    <lineage>
        <taxon>Bacteria</taxon>
        <taxon>Bacillati</taxon>
        <taxon>Bacillota</taxon>
        <taxon>Clostridia</taxon>
        <taxon>Peptostreptococcales</taxon>
        <taxon>Natronincolaceae</taxon>
        <taxon>Alkaliphilus</taxon>
    </lineage>
</organism>
<evidence type="ECO:0000313" key="2">
    <source>
        <dbReference type="Proteomes" id="UP000198636"/>
    </source>
</evidence>
<name>A0A1G5LEC9_9FIRM</name>
<dbReference type="OrthoDB" id="1906564at2"/>
<evidence type="ECO:0000313" key="1">
    <source>
        <dbReference type="EMBL" id="SCZ11212.1"/>
    </source>
</evidence>
<accession>A0A1G5LEC9</accession>
<reference evidence="1 2" key="1">
    <citation type="submission" date="2016-10" db="EMBL/GenBank/DDBJ databases">
        <authorList>
            <person name="de Groot N.N."/>
        </authorList>
    </citation>
    <scope>NUCLEOTIDE SEQUENCE [LARGE SCALE GENOMIC DNA]</scope>
    <source>
        <strain evidence="1 2">DSM 18978</strain>
    </source>
</reference>
<protein>
    <submittedName>
        <fullName evidence="1">Uncharacterized protein</fullName>
    </submittedName>
</protein>
<dbReference type="Proteomes" id="UP000198636">
    <property type="component" value="Unassembled WGS sequence"/>
</dbReference>
<dbReference type="AlphaFoldDB" id="A0A1G5LEC9"/>